<gene>
    <name evidence="1" type="ORF">HMF3257_19210</name>
</gene>
<dbReference type="AlphaFoldDB" id="A0A327NXA5"/>
<organism evidence="1 2">
    <name type="scientific">Spirosoma telluris</name>
    <dbReference type="NCBI Taxonomy" id="2183553"/>
    <lineage>
        <taxon>Bacteria</taxon>
        <taxon>Pseudomonadati</taxon>
        <taxon>Bacteroidota</taxon>
        <taxon>Cytophagia</taxon>
        <taxon>Cytophagales</taxon>
        <taxon>Cytophagaceae</taxon>
        <taxon>Spirosoma</taxon>
    </lineage>
</organism>
<reference evidence="1 2" key="1">
    <citation type="submission" date="2018-06" db="EMBL/GenBank/DDBJ databases">
        <title>Spirosoma sp. HMF3257 Genome sequencing and assembly.</title>
        <authorList>
            <person name="Kang H."/>
            <person name="Cha I."/>
            <person name="Kim H."/>
            <person name="Kang J."/>
            <person name="Joh K."/>
        </authorList>
    </citation>
    <scope>NUCLEOTIDE SEQUENCE [LARGE SCALE GENOMIC DNA]</scope>
    <source>
        <strain evidence="1 2">HMF3257</strain>
    </source>
</reference>
<accession>A0A327NXA5</accession>
<evidence type="ECO:0000313" key="1">
    <source>
        <dbReference type="EMBL" id="RAI78514.1"/>
    </source>
</evidence>
<dbReference type="EMBL" id="QLII01000001">
    <property type="protein sequence ID" value="RAI78514.1"/>
    <property type="molecule type" value="Genomic_DNA"/>
</dbReference>
<keyword evidence="2" id="KW-1185">Reference proteome</keyword>
<sequence length="169" mass="18906">MPLFSSVNRRLRVPILLTTSLIVSIVTLAQVNLTHRMLTGYFLSNDAPVNKGKPTLFVFEQAETFEQVFKPAATSKRPDVVNFAKEMAIGIALPPTNKPPKLSVSKVFVQDSILTVRYIRMADTTLTHNPQSFTSQPMLLLAIPKQTILKTKLVENGKVVQLVKKHEHE</sequence>
<dbReference type="Proteomes" id="UP000249016">
    <property type="component" value="Unassembled WGS sequence"/>
</dbReference>
<dbReference type="OrthoDB" id="958142at2"/>
<comment type="caution">
    <text evidence="1">The sequence shown here is derived from an EMBL/GenBank/DDBJ whole genome shotgun (WGS) entry which is preliminary data.</text>
</comment>
<name>A0A327NXA5_9BACT</name>
<protein>
    <submittedName>
        <fullName evidence="1">Uncharacterized protein</fullName>
    </submittedName>
</protein>
<proteinExistence type="predicted"/>
<evidence type="ECO:0000313" key="2">
    <source>
        <dbReference type="Proteomes" id="UP000249016"/>
    </source>
</evidence>